<sequence>MSSEAKVKVYTGTMSVATNRFQNAKSKNLELGYIATEQNYEEGSRGGAIFIIGLFLLPVFGIGLFVWIYALLVKPEGRLIVTYEKIKSSDIDTKECPKCAEIIKLKAKICRFCDYKF</sequence>
<dbReference type="RefSeq" id="WP_342879851.1">
    <property type="nucleotide sequence ID" value="NZ_JBBMQX010000008.1"/>
</dbReference>
<dbReference type="EMBL" id="JBBMQX010000008">
    <property type="protein sequence ID" value="MEM5533181.1"/>
    <property type="molecule type" value="Genomic_DNA"/>
</dbReference>
<keyword evidence="1" id="KW-0812">Transmembrane</keyword>
<dbReference type="Proteomes" id="UP001457661">
    <property type="component" value="Unassembled WGS sequence"/>
</dbReference>
<keyword evidence="3" id="KW-1185">Reference proteome</keyword>
<organism evidence="2 3">
    <name type="scientific">Pseudoalteromonas arctica</name>
    <dbReference type="NCBI Taxonomy" id="394751"/>
    <lineage>
        <taxon>Bacteria</taxon>
        <taxon>Pseudomonadati</taxon>
        <taxon>Pseudomonadota</taxon>
        <taxon>Gammaproteobacteria</taxon>
        <taxon>Alteromonadales</taxon>
        <taxon>Pseudoalteromonadaceae</taxon>
        <taxon>Pseudoalteromonas</taxon>
    </lineage>
</organism>
<accession>A0ABU9THH9</accession>
<feature type="transmembrane region" description="Helical" evidence="1">
    <location>
        <begin position="48"/>
        <end position="72"/>
    </location>
</feature>
<reference evidence="2 3" key="1">
    <citation type="submission" date="2024-03" db="EMBL/GenBank/DDBJ databases">
        <title>Community enrichment and isolation of bacterial strains for fucoidan degradation.</title>
        <authorList>
            <person name="Sichert A."/>
        </authorList>
    </citation>
    <scope>NUCLEOTIDE SEQUENCE [LARGE SCALE GENOMIC DNA]</scope>
    <source>
        <strain evidence="2 3">AS26</strain>
    </source>
</reference>
<name>A0ABU9THH9_9GAMM</name>
<proteinExistence type="predicted"/>
<evidence type="ECO:0000313" key="3">
    <source>
        <dbReference type="Proteomes" id="UP001457661"/>
    </source>
</evidence>
<comment type="caution">
    <text evidence="2">The sequence shown here is derived from an EMBL/GenBank/DDBJ whole genome shotgun (WGS) entry which is preliminary data.</text>
</comment>
<evidence type="ECO:0000256" key="1">
    <source>
        <dbReference type="SAM" id="Phobius"/>
    </source>
</evidence>
<keyword evidence="1" id="KW-1133">Transmembrane helix</keyword>
<gene>
    <name evidence="2" type="ORF">WNY57_12120</name>
</gene>
<protein>
    <submittedName>
        <fullName evidence="2">Uncharacterized protein</fullName>
    </submittedName>
</protein>
<evidence type="ECO:0000313" key="2">
    <source>
        <dbReference type="EMBL" id="MEM5533181.1"/>
    </source>
</evidence>
<keyword evidence="1" id="KW-0472">Membrane</keyword>